<dbReference type="AlphaFoldDB" id="A0A9N8ZN70"/>
<evidence type="ECO:0000256" key="1">
    <source>
        <dbReference type="SAM" id="SignalP"/>
    </source>
</evidence>
<feature type="signal peptide" evidence="1">
    <location>
        <begin position="1"/>
        <end position="28"/>
    </location>
</feature>
<organism evidence="2 3">
    <name type="scientific">Ambispora leptoticha</name>
    <dbReference type="NCBI Taxonomy" id="144679"/>
    <lineage>
        <taxon>Eukaryota</taxon>
        <taxon>Fungi</taxon>
        <taxon>Fungi incertae sedis</taxon>
        <taxon>Mucoromycota</taxon>
        <taxon>Glomeromycotina</taxon>
        <taxon>Glomeromycetes</taxon>
        <taxon>Archaeosporales</taxon>
        <taxon>Ambisporaceae</taxon>
        <taxon>Ambispora</taxon>
    </lineage>
</organism>
<comment type="caution">
    <text evidence="2">The sequence shown here is derived from an EMBL/GenBank/DDBJ whole genome shotgun (WGS) entry which is preliminary data.</text>
</comment>
<proteinExistence type="predicted"/>
<protein>
    <submittedName>
        <fullName evidence="2">14394_t:CDS:1</fullName>
    </submittedName>
</protein>
<dbReference type="Proteomes" id="UP000789508">
    <property type="component" value="Unassembled WGS sequence"/>
</dbReference>
<evidence type="ECO:0000313" key="3">
    <source>
        <dbReference type="Proteomes" id="UP000789508"/>
    </source>
</evidence>
<dbReference type="OrthoDB" id="10450933at2759"/>
<reference evidence="2" key="1">
    <citation type="submission" date="2021-06" db="EMBL/GenBank/DDBJ databases">
        <authorList>
            <person name="Kallberg Y."/>
            <person name="Tangrot J."/>
            <person name="Rosling A."/>
        </authorList>
    </citation>
    <scope>NUCLEOTIDE SEQUENCE</scope>
    <source>
        <strain evidence="2">FL130A</strain>
    </source>
</reference>
<evidence type="ECO:0000313" key="2">
    <source>
        <dbReference type="EMBL" id="CAG8501300.1"/>
    </source>
</evidence>
<gene>
    <name evidence="2" type="ORF">ALEPTO_LOCUS3497</name>
</gene>
<accession>A0A9N8ZN70</accession>
<dbReference type="EMBL" id="CAJVPS010000654">
    <property type="protein sequence ID" value="CAG8501300.1"/>
    <property type="molecule type" value="Genomic_DNA"/>
</dbReference>
<name>A0A9N8ZN70_9GLOM</name>
<keyword evidence="1" id="KW-0732">Signal</keyword>
<keyword evidence="3" id="KW-1185">Reference proteome</keyword>
<sequence>MNKFRSTLLFALFVYAVLSVALYETANALAIKRQTPNCGELKITSPKAGQTCKKGDEITVEVSCGSSGVTKIASLDIYSPKGAIKFAWSGSLPCTGGKASQKLKLDIPDGADVKYGTGSDATGFMIRAWGAVGDNGPHCTAMSDQFHIDDTKTSSKKKKNS</sequence>
<feature type="chain" id="PRO_5040409322" evidence="1">
    <location>
        <begin position="29"/>
        <end position="161"/>
    </location>
</feature>